<keyword evidence="3" id="KW-1185">Reference proteome</keyword>
<feature type="region of interest" description="Disordered" evidence="1">
    <location>
        <begin position="1"/>
        <end position="95"/>
    </location>
</feature>
<name>A0A444UJM6_ACIRT</name>
<gene>
    <name evidence="2" type="ORF">EOD39_13074</name>
</gene>
<dbReference type="Proteomes" id="UP000289886">
    <property type="component" value="Unassembled WGS sequence"/>
</dbReference>
<evidence type="ECO:0000313" key="3">
    <source>
        <dbReference type="Proteomes" id="UP000289886"/>
    </source>
</evidence>
<comment type="caution">
    <text evidence="2">The sequence shown here is derived from an EMBL/GenBank/DDBJ whole genome shotgun (WGS) entry which is preliminary data.</text>
</comment>
<sequence length="95" mass="9915">MIGSEGKDATAQTRIAVQQEPAWLKTRVDEGSRAQPGTPKMADRRSGKGTPKMAVRLPGMSSPLTKMAAPIQPVADRLGGYSPTSGSESEDSGTS</sequence>
<organism evidence="2 3">
    <name type="scientific">Acipenser ruthenus</name>
    <name type="common">Sterlet sturgeon</name>
    <dbReference type="NCBI Taxonomy" id="7906"/>
    <lineage>
        <taxon>Eukaryota</taxon>
        <taxon>Metazoa</taxon>
        <taxon>Chordata</taxon>
        <taxon>Craniata</taxon>
        <taxon>Vertebrata</taxon>
        <taxon>Euteleostomi</taxon>
        <taxon>Actinopterygii</taxon>
        <taxon>Chondrostei</taxon>
        <taxon>Acipenseriformes</taxon>
        <taxon>Acipenseridae</taxon>
        <taxon>Acipenser</taxon>
    </lineage>
</organism>
<protein>
    <submittedName>
        <fullName evidence="2">Uncharacterized protein</fullName>
    </submittedName>
</protein>
<reference evidence="2 3" key="1">
    <citation type="submission" date="2019-01" db="EMBL/GenBank/DDBJ databases">
        <title>Draft Genome and Complete Hox-Cluster Characterization of the Sterlet Sturgeon (Acipenser ruthenus).</title>
        <authorList>
            <person name="Wei Q."/>
        </authorList>
    </citation>
    <scope>NUCLEOTIDE SEQUENCE [LARGE SCALE GENOMIC DNA]</scope>
    <source>
        <strain evidence="2">WHYD16114868_AA</strain>
        <tissue evidence="2">Blood</tissue>
    </source>
</reference>
<accession>A0A444UJM6</accession>
<dbReference type="EMBL" id="SCEB01214438">
    <property type="protein sequence ID" value="RXM35369.1"/>
    <property type="molecule type" value="Genomic_DNA"/>
</dbReference>
<dbReference type="AlphaFoldDB" id="A0A444UJM6"/>
<proteinExistence type="predicted"/>
<evidence type="ECO:0000313" key="2">
    <source>
        <dbReference type="EMBL" id="RXM35369.1"/>
    </source>
</evidence>
<evidence type="ECO:0000256" key="1">
    <source>
        <dbReference type="SAM" id="MobiDB-lite"/>
    </source>
</evidence>